<dbReference type="RefSeq" id="WP_084384208.1">
    <property type="nucleotide sequence ID" value="NZ_CP021422.1"/>
</dbReference>
<keyword evidence="10" id="KW-1185">Reference proteome</keyword>
<dbReference type="SFLD" id="SFLDG01386">
    <property type="entry name" value="main_SPASM_domain-containing"/>
    <property type="match status" value="1"/>
</dbReference>
<reference evidence="8" key="1">
    <citation type="journal article" date="2017" name="Genome Announc.">
        <title>High-Quality Whole-Genome Sequences of the Oligo-Mouse-Microbiota Bacterial Community.</title>
        <authorList>
            <person name="Garzetti D."/>
            <person name="Brugiroux S."/>
            <person name="Bunk B."/>
            <person name="Pukall R."/>
            <person name="McCoy K.D."/>
            <person name="Macpherson A.J."/>
            <person name="Stecher B."/>
        </authorList>
    </citation>
    <scope>NUCLEOTIDE SEQUENCE</scope>
    <source>
        <strain evidence="8">KB18</strain>
    </source>
</reference>
<evidence type="ECO:0000256" key="6">
    <source>
        <dbReference type="ARBA" id="ARBA00023014"/>
    </source>
</evidence>
<dbReference type="GO" id="GO:0051539">
    <property type="term" value="F:4 iron, 4 sulfur cluster binding"/>
    <property type="evidence" value="ECO:0007669"/>
    <property type="project" value="UniProtKB-KW"/>
</dbReference>
<evidence type="ECO:0000256" key="5">
    <source>
        <dbReference type="ARBA" id="ARBA00023004"/>
    </source>
</evidence>
<evidence type="ECO:0000256" key="4">
    <source>
        <dbReference type="ARBA" id="ARBA00022723"/>
    </source>
</evidence>
<reference evidence="10" key="2">
    <citation type="submission" date="2017-05" db="EMBL/GenBank/DDBJ databases">
        <title>Improved OligoMM genomes.</title>
        <authorList>
            <person name="Garzetti D."/>
        </authorList>
    </citation>
    <scope>NUCLEOTIDE SEQUENCE [LARGE SCALE GENOMIC DNA]</scope>
    <source>
        <strain evidence="10">KB18</strain>
    </source>
</reference>
<evidence type="ECO:0000313" key="9">
    <source>
        <dbReference type="EMBL" id="QQR29546.1"/>
    </source>
</evidence>
<evidence type="ECO:0000256" key="2">
    <source>
        <dbReference type="ARBA" id="ARBA00022485"/>
    </source>
</evidence>
<comment type="cofactor">
    <cofactor evidence="1">
        <name>[4Fe-4S] cluster</name>
        <dbReference type="ChEBI" id="CHEBI:49883"/>
    </cofactor>
</comment>
<dbReference type="InterPro" id="IPR000385">
    <property type="entry name" value="MoaA_NifB_PqqE_Fe-S-bd_CS"/>
</dbReference>
<evidence type="ECO:0000313" key="8">
    <source>
        <dbReference type="EMBL" id="ASB40256.1"/>
    </source>
</evidence>
<dbReference type="Gene3D" id="3.20.20.70">
    <property type="entry name" value="Aldolase class I"/>
    <property type="match status" value="1"/>
</dbReference>
<dbReference type="EMBL" id="CP065321">
    <property type="protein sequence ID" value="QQR29546.1"/>
    <property type="molecule type" value="Genomic_DNA"/>
</dbReference>
<reference evidence="9 11" key="3">
    <citation type="submission" date="2020-11" db="EMBL/GenBank/DDBJ databases">
        <title>Closed and high quality bacterial genomes of the OMM12 community.</title>
        <authorList>
            <person name="Marbouty M."/>
            <person name="Lamy-Besnier Q."/>
            <person name="Debarbieux L."/>
            <person name="Koszul R."/>
        </authorList>
    </citation>
    <scope>NUCLEOTIDE SEQUENCE [LARGE SCALE GENOMIC DNA]</scope>
    <source>
        <strain evidence="9 11">KB18</strain>
    </source>
</reference>
<keyword evidence="5" id="KW-0408">Iron</keyword>
<accession>A0A1Z2XP91</accession>
<dbReference type="PANTHER" id="PTHR43273">
    <property type="entry name" value="ANAEROBIC SULFATASE-MATURATING ENZYME HOMOLOG ASLB-RELATED"/>
    <property type="match status" value="1"/>
</dbReference>
<dbReference type="Proteomes" id="UP000596035">
    <property type="component" value="Chromosome"/>
</dbReference>
<proteinExistence type="predicted"/>
<dbReference type="EMBL" id="CP021422">
    <property type="protein sequence ID" value="ASB40256.1"/>
    <property type="molecule type" value="Genomic_DNA"/>
</dbReference>
<dbReference type="InterPro" id="IPR007197">
    <property type="entry name" value="rSAM"/>
</dbReference>
<dbReference type="SFLD" id="SFLDG01384">
    <property type="entry name" value="thioether_bond_formation_requi"/>
    <property type="match status" value="1"/>
</dbReference>
<dbReference type="SFLD" id="SFLDG01067">
    <property type="entry name" value="SPASM/twitch_domain_containing"/>
    <property type="match status" value="1"/>
</dbReference>
<dbReference type="GO" id="GO:0016491">
    <property type="term" value="F:oxidoreductase activity"/>
    <property type="evidence" value="ECO:0007669"/>
    <property type="project" value="InterPro"/>
</dbReference>
<dbReference type="InterPro" id="IPR023885">
    <property type="entry name" value="4Fe4S-binding_SPASM_dom"/>
</dbReference>
<evidence type="ECO:0000256" key="1">
    <source>
        <dbReference type="ARBA" id="ARBA00001966"/>
    </source>
</evidence>
<name>A0A1Z2XP91_9FIRM</name>
<evidence type="ECO:0000256" key="3">
    <source>
        <dbReference type="ARBA" id="ARBA00022691"/>
    </source>
</evidence>
<dbReference type="PROSITE" id="PS01305">
    <property type="entry name" value="MOAA_NIFB_PQQE"/>
    <property type="match status" value="1"/>
</dbReference>
<evidence type="ECO:0000313" key="11">
    <source>
        <dbReference type="Proteomes" id="UP000596035"/>
    </source>
</evidence>
<organism evidence="9 11">
    <name type="scientific">Acutalibacter muris</name>
    <dbReference type="NCBI Taxonomy" id="1796620"/>
    <lineage>
        <taxon>Bacteria</taxon>
        <taxon>Bacillati</taxon>
        <taxon>Bacillota</taxon>
        <taxon>Clostridia</taxon>
        <taxon>Eubacteriales</taxon>
        <taxon>Acutalibacteraceae</taxon>
        <taxon>Acutalibacter</taxon>
    </lineage>
</organism>
<dbReference type="CDD" id="cd01335">
    <property type="entry name" value="Radical_SAM"/>
    <property type="match status" value="1"/>
</dbReference>
<gene>
    <name evidence="8" type="ORF">ADH66_06045</name>
    <name evidence="9" type="ORF">I5Q82_16140</name>
</gene>
<keyword evidence="6" id="KW-0411">Iron-sulfur</keyword>
<evidence type="ECO:0000313" key="10">
    <source>
        <dbReference type="Proteomes" id="UP000196710"/>
    </source>
</evidence>
<evidence type="ECO:0000259" key="7">
    <source>
        <dbReference type="Pfam" id="PF04055"/>
    </source>
</evidence>
<dbReference type="NCBIfam" id="TIGR04085">
    <property type="entry name" value="rSAM_more_4Fe4S"/>
    <property type="match status" value="1"/>
</dbReference>
<dbReference type="Proteomes" id="UP000196710">
    <property type="component" value="Chromosome"/>
</dbReference>
<dbReference type="InterPro" id="IPR023867">
    <property type="entry name" value="Sulphatase_maturase_rSAM"/>
</dbReference>
<dbReference type="InterPro" id="IPR058240">
    <property type="entry name" value="rSAM_sf"/>
</dbReference>
<dbReference type="SFLD" id="SFLDS00029">
    <property type="entry name" value="Radical_SAM"/>
    <property type="match status" value="1"/>
</dbReference>
<feature type="domain" description="Radical SAM core" evidence="7">
    <location>
        <begin position="99"/>
        <end position="272"/>
    </location>
</feature>
<keyword evidence="4" id="KW-0479">Metal-binding</keyword>
<sequence>MERTMGNWEEKMAYITFITPFGHRLYDREQNRIIHLQLHEYKALENVKMGCGTKEDYAILRKLQNHGFCCASDLNKIEHPATKNIETIVRNNINQIVLQITQNCNLRCSYCTYSGNYYNRTHSKKSMDVKTALAAVDFLMLHSSGVEEVAISFYGGEPILEFELIKSVVHYVKQNYPEKKVRYNLTTNLTMFNDYVIDFLIKNDVSVMISIDGPEKVQDKYRVFSNGKGSYSTVVSNAKRICEKSKEYFAKCLTNTVISPGSDYRDILDFLDGDELFGPLYSTSTLVNDDDSKIPISYDDDYYCIYKKEKFKLMLAMLGLIDFESVSSLVKADLTEILKMDRLLLIGGTHRMKAHHPGGPCIPGQKRVFVDVNGYFYPCEKIAEVDNFKIGDITHGLDYEKIRQMINVGKCTEDECLKCWAFLYCGTCVAKMVTEGRISRKKRLEQCGNTKDNLLRHFQDLETLRFYGCDFKQVEEK</sequence>
<protein>
    <submittedName>
        <fullName evidence="9">Radical SAM protein</fullName>
    </submittedName>
</protein>
<dbReference type="SUPFAM" id="SSF102114">
    <property type="entry name" value="Radical SAM enzymes"/>
    <property type="match status" value="1"/>
</dbReference>
<dbReference type="Pfam" id="PF04055">
    <property type="entry name" value="Radical_SAM"/>
    <property type="match status" value="1"/>
</dbReference>
<dbReference type="KEGG" id="amur:ADH66_06045"/>
<dbReference type="GO" id="GO:0046872">
    <property type="term" value="F:metal ion binding"/>
    <property type="evidence" value="ECO:0007669"/>
    <property type="project" value="UniProtKB-KW"/>
</dbReference>
<keyword evidence="3" id="KW-0949">S-adenosyl-L-methionine</keyword>
<dbReference type="PANTHER" id="PTHR43273:SF8">
    <property type="entry name" value="RADICAL SAM DOMAIN PROTEIN"/>
    <property type="match status" value="1"/>
</dbReference>
<dbReference type="AlphaFoldDB" id="A0A1Z2XP91"/>
<dbReference type="InterPro" id="IPR013785">
    <property type="entry name" value="Aldolase_TIM"/>
</dbReference>
<keyword evidence="2" id="KW-0004">4Fe-4S</keyword>